<keyword evidence="1" id="KW-0812">Transmembrane</keyword>
<dbReference type="EMBL" id="RKRF01000009">
    <property type="protein sequence ID" value="RPF53284.1"/>
    <property type="molecule type" value="Genomic_DNA"/>
</dbReference>
<dbReference type="Proteomes" id="UP000276443">
    <property type="component" value="Unassembled WGS sequence"/>
</dbReference>
<protein>
    <submittedName>
        <fullName evidence="2">Uncharacterized protein</fullName>
    </submittedName>
</protein>
<evidence type="ECO:0000313" key="2">
    <source>
        <dbReference type="EMBL" id="RPF53284.1"/>
    </source>
</evidence>
<evidence type="ECO:0000313" key="3">
    <source>
        <dbReference type="Proteomes" id="UP000276443"/>
    </source>
</evidence>
<feature type="transmembrane region" description="Helical" evidence="1">
    <location>
        <begin position="152"/>
        <end position="173"/>
    </location>
</feature>
<gene>
    <name evidence="2" type="ORF">EDC24_1781</name>
</gene>
<evidence type="ECO:0000256" key="1">
    <source>
        <dbReference type="SAM" id="Phobius"/>
    </source>
</evidence>
<dbReference type="AlphaFoldDB" id="A0A3N5B777"/>
<accession>A0A3N5B777</accession>
<sequence length="179" mass="20509">MINIFIGLIFVFFKTNLSFWDIGVTYYLTNIIGYLTMYFGIQELGRTNQRLLKVKPYVIIMVIHSIIFLLLNITDHSPLTMGMSTMLETIIVFVGVVFIVIGMFMVFVIIFELMDASTSNINKKLLYNLVNIMLLLFILAGLSAIFNFTMLVTTIMGTLLLVEVLFLISYYHVFLGENI</sequence>
<organism evidence="2 3">
    <name type="scientific">Aquisalibacillus elongatus</name>
    <dbReference type="NCBI Taxonomy" id="485577"/>
    <lineage>
        <taxon>Bacteria</taxon>
        <taxon>Bacillati</taxon>
        <taxon>Bacillota</taxon>
        <taxon>Bacilli</taxon>
        <taxon>Bacillales</taxon>
        <taxon>Bacillaceae</taxon>
        <taxon>Aquisalibacillus</taxon>
    </lineage>
</organism>
<feature type="transmembrane region" description="Helical" evidence="1">
    <location>
        <begin position="125"/>
        <end position="146"/>
    </location>
</feature>
<name>A0A3N5B777_9BACI</name>
<comment type="caution">
    <text evidence="2">The sequence shown here is derived from an EMBL/GenBank/DDBJ whole genome shotgun (WGS) entry which is preliminary data.</text>
</comment>
<reference evidence="2 3" key="1">
    <citation type="submission" date="2018-11" db="EMBL/GenBank/DDBJ databases">
        <title>Genomic Encyclopedia of Type Strains, Phase IV (KMG-IV): sequencing the most valuable type-strain genomes for metagenomic binning, comparative biology and taxonomic classification.</title>
        <authorList>
            <person name="Goeker M."/>
        </authorList>
    </citation>
    <scope>NUCLEOTIDE SEQUENCE [LARGE SCALE GENOMIC DNA]</scope>
    <source>
        <strain evidence="2 3">DSM 18090</strain>
    </source>
</reference>
<feature type="transmembrane region" description="Helical" evidence="1">
    <location>
        <begin position="54"/>
        <end position="71"/>
    </location>
</feature>
<keyword evidence="3" id="KW-1185">Reference proteome</keyword>
<proteinExistence type="predicted"/>
<feature type="transmembrane region" description="Helical" evidence="1">
    <location>
        <begin position="24"/>
        <end position="42"/>
    </location>
</feature>
<feature type="transmembrane region" description="Helical" evidence="1">
    <location>
        <begin position="91"/>
        <end position="113"/>
    </location>
</feature>
<keyword evidence="1" id="KW-0472">Membrane</keyword>
<keyword evidence="1" id="KW-1133">Transmembrane helix</keyword>
<dbReference type="OrthoDB" id="2451918at2"/>